<evidence type="ECO:0000313" key="2">
    <source>
        <dbReference type="EMBL" id="JAE06769.1"/>
    </source>
</evidence>
<feature type="compositionally biased region" description="Basic and acidic residues" evidence="1">
    <location>
        <begin position="1"/>
        <end position="11"/>
    </location>
</feature>
<protein>
    <submittedName>
        <fullName evidence="2">Uncharacterized protein</fullName>
    </submittedName>
</protein>
<name>A0A0A9F6D4_ARUDO</name>
<organism evidence="2">
    <name type="scientific">Arundo donax</name>
    <name type="common">Giant reed</name>
    <name type="synonym">Donax arundinaceus</name>
    <dbReference type="NCBI Taxonomy" id="35708"/>
    <lineage>
        <taxon>Eukaryota</taxon>
        <taxon>Viridiplantae</taxon>
        <taxon>Streptophyta</taxon>
        <taxon>Embryophyta</taxon>
        <taxon>Tracheophyta</taxon>
        <taxon>Spermatophyta</taxon>
        <taxon>Magnoliopsida</taxon>
        <taxon>Liliopsida</taxon>
        <taxon>Poales</taxon>
        <taxon>Poaceae</taxon>
        <taxon>PACMAD clade</taxon>
        <taxon>Arundinoideae</taxon>
        <taxon>Arundineae</taxon>
        <taxon>Arundo</taxon>
    </lineage>
</organism>
<sequence length="32" mass="3583">MNCSHERERRPPTAVGRSRSNQAAAETKIDVD</sequence>
<accession>A0A0A9F6D4</accession>
<reference evidence="2" key="2">
    <citation type="journal article" date="2015" name="Data Brief">
        <title>Shoot transcriptome of the giant reed, Arundo donax.</title>
        <authorList>
            <person name="Barrero R.A."/>
            <person name="Guerrero F.D."/>
            <person name="Moolhuijzen P."/>
            <person name="Goolsby J.A."/>
            <person name="Tidwell J."/>
            <person name="Bellgard S.E."/>
            <person name="Bellgard M.I."/>
        </authorList>
    </citation>
    <scope>NUCLEOTIDE SEQUENCE</scope>
    <source>
        <tissue evidence="2">Shoot tissue taken approximately 20 cm above the soil surface</tissue>
    </source>
</reference>
<reference evidence="2" key="1">
    <citation type="submission" date="2014-09" db="EMBL/GenBank/DDBJ databases">
        <authorList>
            <person name="Magalhaes I.L.F."/>
            <person name="Oliveira U."/>
            <person name="Santos F.R."/>
            <person name="Vidigal T.H.D.A."/>
            <person name="Brescovit A.D."/>
            <person name="Santos A.J."/>
        </authorList>
    </citation>
    <scope>NUCLEOTIDE SEQUENCE</scope>
    <source>
        <tissue evidence="2">Shoot tissue taken approximately 20 cm above the soil surface</tissue>
    </source>
</reference>
<dbReference type="AlphaFoldDB" id="A0A0A9F6D4"/>
<evidence type="ECO:0000256" key="1">
    <source>
        <dbReference type="SAM" id="MobiDB-lite"/>
    </source>
</evidence>
<feature type="region of interest" description="Disordered" evidence="1">
    <location>
        <begin position="1"/>
        <end position="32"/>
    </location>
</feature>
<proteinExistence type="predicted"/>
<dbReference type="EMBL" id="GBRH01191127">
    <property type="protein sequence ID" value="JAE06769.1"/>
    <property type="molecule type" value="Transcribed_RNA"/>
</dbReference>